<sequence>MTSPQLPIDQLPDWARLNGIELLNARVDQVERKGWGLLYTNDAITENSTLLRVSRDLVLSAEAVDDFAKVDQNFRKLLNMAGHESARKDILLYLFAQLINQGPGQPRSSLARSPWTTYINFLDRELLLPTQWSEDERELLVGTSLESALDAKLTALSVELDQLLENFSGEADFWSGLCSDRDFCLRQWTLADAWYRSRSLELPQTGHAMVPGLDMANHSHEPNAYYEESRQGDVLLLLRPGYDALDEKEVTISYGQEKSAAEMLFSYGFIDQQASREDMTLSLDSFSDDPLAKAKLHIYAGPPTVKLSRSNGVVTWSSPLLHLMCLNEEDGLEFRVLQDAITGGRQLKMFWQDEDITERAHDLERLTEDHPLCSVFRLRAVATLSGLLTAQLERIRLPLSGGEAQQEEQGQIRQECLSSAKLLRQIETSILEDAAQELEQQQATLLCDKHVVAYLGSTEDTKNEQASPDSANEDDDFS</sequence>
<gene>
    <name evidence="1" type="ORF">N3K66_004568</name>
</gene>
<accession>A0ACC0V4C8</accession>
<evidence type="ECO:0000313" key="1">
    <source>
        <dbReference type="EMBL" id="KAI9900306.1"/>
    </source>
</evidence>
<dbReference type="Proteomes" id="UP001163324">
    <property type="component" value="Chromosome 4"/>
</dbReference>
<proteinExistence type="predicted"/>
<reference evidence="1" key="1">
    <citation type="submission" date="2022-10" db="EMBL/GenBank/DDBJ databases">
        <title>Complete Genome of Trichothecium roseum strain YXFP-22015, a Plant Pathogen Isolated from Citrus.</title>
        <authorList>
            <person name="Wang Y."/>
            <person name="Zhu L."/>
        </authorList>
    </citation>
    <scope>NUCLEOTIDE SEQUENCE</scope>
    <source>
        <strain evidence="1">YXFP-22015</strain>
    </source>
</reference>
<organism evidence="1 2">
    <name type="scientific">Trichothecium roseum</name>
    <dbReference type="NCBI Taxonomy" id="47278"/>
    <lineage>
        <taxon>Eukaryota</taxon>
        <taxon>Fungi</taxon>
        <taxon>Dikarya</taxon>
        <taxon>Ascomycota</taxon>
        <taxon>Pezizomycotina</taxon>
        <taxon>Sordariomycetes</taxon>
        <taxon>Hypocreomycetidae</taxon>
        <taxon>Hypocreales</taxon>
        <taxon>Hypocreales incertae sedis</taxon>
        <taxon>Trichothecium</taxon>
    </lineage>
</organism>
<keyword evidence="2" id="KW-1185">Reference proteome</keyword>
<protein>
    <submittedName>
        <fullName evidence="1">Uncharacterized protein</fullName>
    </submittedName>
</protein>
<name>A0ACC0V4C8_9HYPO</name>
<dbReference type="EMBL" id="CM047943">
    <property type="protein sequence ID" value="KAI9900306.1"/>
    <property type="molecule type" value="Genomic_DNA"/>
</dbReference>
<evidence type="ECO:0000313" key="2">
    <source>
        <dbReference type="Proteomes" id="UP001163324"/>
    </source>
</evidence>
<comment type="caution">
    <text evidence="1">The sequence shown here is derived from an EMBL/GenBank/DDBJ whole genome shotgun (WGS) entry which is preliminary data.</text>
</comment>